<dbReference type="EMBL" id="JAUKUD010000001">
    <property type="protein sequence ID" value="KAK0753980.1"/>
    <property type="molecule type" value="Genomic_DNA"/>
</dbReference>
<comment type="caution">
    <text evidence="2">The sequence shown here is derived from an EMBL/GenBank/DDBJ whole genome shotgun (WGS) entry which is preliminary data.</text>
</comment>
<evidence type="ECO:0000256" key="1">
    <source>
        <dbReference type="SAM" id="MobiDB-lite"/>
    </source>
</evidence>
<proteinExistence type="predicted"/>
<protein>
    <submittedName>
        <fullName evidence="2">Uncharacterized protein</fullName>
    </submittedName>
</protein>
<dbReference type="AlphaFoldDB" id="A0AA40FA40"/>
<organism evidence="2 3">
    <name type="scientific">Schizothecium vesticola</name>
    <dbReference type="NCBI Taxonomy" id="314040"/>
    <lineage>
        <taxon>Eukaryota</taxon>
        <taxon>Fungi</taxon>
        <taxon>Dikarya</taxon>
        <taxon>Ascomycota</taxon>
        <taxon>Pezizomycotina</taxon>
        <taxon>Sordariomycetes</taxon>
        <taxon>Sordariomycetidae</taxon>
        <taxon>Sordariales</taxon>
        <taxon>Schizotheciaceae</taxon>
        <taxon>Schizothecium</taxon>
    </lineage>
</organism>
<gene>
    <name evidence="2" type="ORF">B0T18DRAFT_26419</name>
</gene>
<keyword evidence="3" id="KW-1185">Reference proteome</keyword>
<sequence>MTSPWRPAITIPYPTLLSHSPDKPANDTHPPSPRPLKIPNACHFRSSATSPHGGHSSRGCHHAAAGIGAPAGHEPSRRLSRGVQLCSKAHTSRQYKVGISIRQDG</sequence>
<dbReference type="Proteomes" id="UP001172155">
    <property type="component" value="Unassembled WGS sequence"/>
</dbReference>
<evidence type="ECO:0000313" key="3">
    <source>
        <dbReference type="Proteomes" id="UP001172155"/>
    </source>
</evidence>
<name>A0AA40FA40_9PEZI</name>
<feature type="region of interest" description="Disordered" evidence="1">
    <location>
        <begin position="1"/>
        <end position="83"/>
    </location>
</feature>
<reference evidence="2" key="1">
    <citation type="submission" date="2023-06" db="EMBL/GenBank/DDBJ databases">
        <title>Genome-scale phylogeny and comparative genomics of the fungal order Sordariales.</title>
        <authorList>
            <consortium name="Lawrence Berkeley National Laboratory"/>
            <person name="Hensen N."/>
            <person name="Bonometti L."/>
            <person name="Westerberg I."/>
            <person name="Brannstrom I.O."/>
            <person name="Guillou S."/>
            <person name="Cros-Aarteil S."/>
            <person name="Calhoun S."/>
            <person name="Haridas S."/>
            <person name="Kuo A."/>
            <person name="Mondo S."/>
            <person name="Pangilinan J."/>
            <person name="Riley R."/>
            <person name="LaButti K."/>
            <person name="Andreopoulos B."/>
            <person name="Lipzen A."/>
            <person name="Chen C."/>
            <person name="Yanf M."/>
            <person name="Daum C."/>
            <person name="Ng V."/>
            <person name="Clum A."/>
            <person name="Steindorff A."/>
            <person name="Ohm R."/>
            <person name="Martin F."/>
            <person name="Silar P."/>
            <person name="Natvig D."/>
            <person name="Lalanne C."/>
            <person name="Gautier V."/>
            <person name="Ament-velasquez S.L."/>
            <person name="Kruys A."/>
            <person name="Hutchinson M.I."/>
            <person name="Powell A.J."/>
            <person name="Barry K."/>
            <person name="Miller A.N."/>
            <person name="Grigoriev I.V."/>
            <person name="Debuchy R."/>
            <person name="Gladieux P."/>
            <person name="Thoren M.H."/>
            <person name="Johannesson H."/>
        </authorList>
    </citation>
    <scope>NUCLEOTIDE SEQUENCE</scope>
    <source>
        <strain evidence="2">SMH3187-1</strain>
    </source>
</reference>
<feature type="compositionally biased region" description="Low complexity" evidence="1">
    <location>
        <begin position="62"/>
        <end position="73"/>
    </location>
</feature>
<evidence type="ECO:0000313" key="2">
    <source>
        <dbReference type="EMBL" id="KAK0753980.1"/>
    </source>
</evidence>
<accession>A0AA40FA40</accession>